<sequence length="1695" mass="185642">MTDVLADITRRLAAGETLEAITRSLRPPQWSAVLRVCAVARTFDSALYRAVLGPVAAGGGPGRPPALNDLIHEGAVHPVGGVPGTYTLPDTDRAAYFLDWIMPGSGDALLAPELLDLERRIAAHHLESGDHAEAVRHLLLPDPEAALALFEQRFAEADERRDFAACQDLVDVLGDADRLPHAVPGIADLGIDRAGYVRARDHWAADYARSAQFLQPKGLTDDAEELLSGGRRVWHVYAPGGRGKTMLLRWLVARYCVPAPHDVPCARIDFDVVNPHTVGRHPWLLLLEIAEQFGRRLPGRVFESLSGYDVYRILLDRRPSAPAHDVAGAVDRLDTAAVEAELLAAFADRLNPALAGRSALLVVDTTEELLLHGHPEAERMLGMLATLLQRCPGLRLILAGRYNLRASIPKAFRAFPRGKVKHIVVRPFTKTQSRAYLTRVRGITDRRLVGVATDKAAGLPFHLALLADLVEQEPDITPEELTRCDGPLVRYLIERVVQRIDDRAVRWLLRYGVIPRRLHKKDVFTVMRSWLAQGITDRSQVDDPRRDDHHLRGRDDVFPFVTDEPTDEELERAWQRLLAYAAKSSWVSRHPGDDDTVVFHINVLAPMRLLVSDHPVFTELHRAFAAHFDALAEADSEQYGACLREATYHRFQAGDPGAVRWWRGQVLAANQRQDMELVRELCEEVLGEEYLEGGQPRLRTDGRPLISRTAVVHAHLGVAMGVMGSPGTALRALASPSDPAWSEVERHLAVVDRLIGESDEPIELGGADIWLRVLLLIGRGDLDKAARLIPSVPVTSLGAPARRTLELLLTVMRLQLDRPEAMETYLNWVSTARDKEDIGPLTDASTVLARVLQDHGRPDEAVALLLRLVTERGDLAGSPESLWNRAMLALVDAELRGVAPASALDRLQRIDLDVLTRAEEVDACLHTARAHQLLGRSRPAFEALDRAERVAQGIDDSTRYGCLAEIALHRGMLQGRLLAVDGAERSFARAGALWSDLGYPDGHPRCLLEQARFLARDVGDLRRAAHALQRLRSVDTSGEHAVEAALLWHVLAGLGHEAPDTDALDVPLRSRKDLLDGGVPAVLADPGRATELAEALAEVRSPGHRLSVLAGLSLCATPERPVPELDLLRPVFAPMIEDEAGDLDHQVRLALLAEFERVCGRPETAARLVARACSALADTAGDDPLPKWMWAQAQIRCGGAPEREPGRSLYRRADKAPPLLRATAHWLVATTEPDVTERRSLLRAAAEPLSQVQRPSFWAWRILRSTASVTEDALLEQAAAVMAEALGYPVREPAPRSLSSTVVLSSAHDEVFRVDPGRQGALAPMPMAHSLAVDWQEAVTAHMPLLHHMTRAMTPVRALQVRADEPWLLAFPWELLFRHRRTALYRTLPQAAEIADVRAVQAALNSRSETKVLTDGVWGAFTLTALRVAAGVSPPGLGALSMEAALAALQLVQAARRRARERTGARAVVVACDPPAENSSFATSGYAYARSVLHAYTTRDVLARDVRSPGSLPRLKEPPDVLHVSAPLRLRGGATPCFDLSFGELSPRERLSRTATGADLDPGRLVEWLRQFEPGTQPLVVLDPPRPASQADIPLQLALRNLFAASLFSSGCAPAVLGVGLLGKGRNAQTNLVAQAVRAETPLLRLYEELCGRAPVSGLADWGEDELERHCVSLFASPAALYLSDPDRGRETTSA</sequence>
<evidence type="ECO:0000313" key="2">
    <source>
        <dbReference type="Proteomes" id="UP000094960"/>
    </source>
</evidence>
<name>A0A1D7YLI2_9ACTN</name>
<evidence type="ECO:0000313" key="1">
    <source>
        <dbReference type="EMBL" id="AOR36239.1"/>
    </source>
</evidence>
<gene>
    <name evidence="1" type="ORF">BFF78_38935</name>
</gene>
<dbReference type="Proteomes" id="UP000094960">
    <property type="component" value="Chromosome"/>
</dbReference>
<accession>A0A1D7YLI2</accession>
<dbReference type="Gene3D" id="1.25.40.10">
    <property type="entry name" value="Tetratricopeptide repeat domain"/>
    <property type="match status" value="1"/>
</dbReference>
<protein>
    <submittedName>
        <fullName evidence="1">Uncharacterized protein</fullName>
    </submittedName>
</protein>
<dbReference type="InterPro" id="IPR011990">
    <property type="entry name" value="TPR-like_helical_dom_sf"/>
</dbReference>
<reference evidence="2" key="1">
    <citation type="submission" date="2016-09" db="EMBL/GenBank/DDBJ databases">
        <title>Streptomyces puniciscabiei strain:TW1S1 Genome sequencing and assembly.</title>
        <authorList>
            <person name="Kim M.-K."/>
            <person name="Kim S.B."/>
        </authorList>
    </citation>
    <scope>NUCLEOTIDE SEQUENCE [LARGE SCALE GENOMIC DNA]</scope>
    <source>
        <strain evidence="2">TW1S1</strain>
    </source>
</reference>
<dbReference type="EMBL" id="CP017248">
    <property type="protein sequence ID" value="AOR36239.1"/>
    <property type="molecule type" value="Genomic_DNA"/>
</dbReference>
<dbReference type="SUPFAM" id="SSF52540">
    <property type="entry name" value="P-loop containing nucleoside triphosphate hydrolases"/>
    <property type="match status" value="1"/>
</dbReference>
<dbReference type="KEGG" id="spun:BFF78_38935"/>
<keyword evidence="2" id="KW-1185">Reference proteome</keyword>
<dbReference type="InterPro" id="IPR027417">
    <property type="entry name" value="P-loop_NTPase"/>
</dbReference>
<proteinExistence type="predicted"/>
<dbReference type="SUPFAM" id="SSF48452">
    <property type="entry name" value="TPR-like"/>
    <property type="match status" value="1"/>
</dbReference>
<dbReference type="RefSeq" id="WP_069782751.1">
    <property type="nucleotide sequence ID" value="NZ_CP017248.1"/>
</dbReference>
<organism evidence="1 2">
    <name type="scientific">Streptomyces fodineus</name>
    <dbReference type="NCBI Taxonomy" id="1904616"/>
    <lineage>
        <taxon>Bacteria</taxon>
        <taxon>Bacillati</taxon>
        <taxon>Actinomycetota</taxon>
        <taxon>Actinomycetes</taxon>
        <taxon>Kitasatosporales</taxon>
        <taxon>Streptomycetaceae</taxon>
        <taxon>Streptomyces</taxon>
    </lineage>
</organism>